<sequence length="210" mass="24272">MSDFYRFKKVQVIDNRLLKGETSWYEIYARNDSLLYRVHVVGSCLGGTTKFYRPDNDQKVVFSLRPKRKFLNLTFFVFQGDDGAKLATLHLKTTRGIRVCDDADQQLYSIVDPRKIKEQFIEDILGGWCGEYALLAGDNLLGRFDRRAREQQPEPEKSGFLNRLRRGILKGILRDWCLELSPSAITLSPEFLLPAAILLQEQSIRLDQTH</sequence>
<dbReference type="STRING" id="1122189.SAMN02745165_00057"/>
<dbReference type="EMBL" id="FQZT01000001">
    <property type="protein sequence ID" value="SHI44361.1"/>
    <property type="molecule type" value="Genomic_DNA"/>
</dbReference>
<name>A0A1M6B6K1_MALRU</name>
<keyword evidence="2" id="KW-1185">Reference proteome</keyword>
<dbReference type="AlphaFoldDB" id="A0A1M6B6K1"/>
<dbReference type="Proteomes" id="UP000184171">
    <property type="component" value="Unassembled WGS sequence"/>
</dbReference>
<proteinExistence type="predicted"/>
<accession>A0A1M6B6K1</accession>
<evidence type="ECO:0000313" key="1">
    <source>
        <dbReference type="EMBL" id="SHI44361.1"/>
    </source>
</evidence>
<gene>
    <name evidence="1" type="ORF">SAMN02745165_00057</name>
</gene>
<organism evidence="1 2">
    <name type="scientific">Malonomonas rubra DSM 5091</name>
    <dbReference type="NCBI Taxonomy" id="1122189"/>
    <lineage>
        <taxon>Bacteria</taxon>
        <taxon>Pseudomonadati</taxon>
        <taxon>Thermodesulfobacteriota</taxon>
        <taxon>Desulfuromonadia</taxon>
        <taxon>Desulfuromonadales</taxon>
        <taxon>Geopsychrobacteraceae</taxon>
        <taxon>Malonomonas</taxon>
    </lineage>
</organism>
<protein>
    <submittedName>
        <fullName evidence="1">Uncharacterized protein</fullName>
    </submittedName>
</protein>
<dbReference type="RefSeq" id="WP_072904754.1">
    <property type="nucleotide sequence ID" value="NZ_FQZT01000001.1"/>
</dbReference>
<reference evidence="1 2" key="1">
    <citation type="submission" date="2016-11" db="EMBL/GenBank/DDBJ databases">
        <authorList>
            <person name="Jaros S."/>
            <person name="Januszkiewicz K."/>
            <person name="Wedrychowicz H."/>
        </authorList>
    </citation>
    <scope>NUCLEOTIDE SEQUENCE [LARGE SCALE GENOMIC DNA]</scope>
    <source>
        <strain evidence="1 2">DSM 5091</strain>
    </source>
</reference>
<evidence type="ECO:0000313" key="2">
    <source>
        <dbReference type="Proteomes" id="UP000184171"/>
    </source>
</evidence>